<dbReference type="EMBL" id="CAJVPI010000136">
    <property type="protein sequence ID" value="CAG8487455.1"/>
    <property type="molecule type" value="Genomic_DNA"/>
</dbReference>
<evidence type="ECO:0000256" key="2">
    <source>
        <dbReference type="ARBA" id="ARBA00022801"/>
    </source>
</evidence>
<keyword evidence="7" id="KW-1185">Reference proteome</keyword>
<dbReference type="InterPro" id="IPR002509">
    <property type="entry name" value="NODB_dom"/>
</dbReference>
<sequence>MAKSFIALSLFILFNVANAALPGTWPAVDQPVAAVAAWSSLVDMSKVTKAPQLNQTTTCAQVSSFCRSPCGCNRPSDILNCPTKKDWGLSFDDGPSPYTSRLVDFLDSQKIKATFFVVGSRVYQFPEVLKKIYDSGHDIAVHTWSHTALTSLSNEQIIAEIKYTELAIQQAINVTTRTVRPPYGDCDDRVRDILGQLGYKIILWDRDASDFLANSNPNFNVNWIPGNFTQWIATDTGTTGHISLEHDLYQKTALAAESVVPVLQKAQYNIVPAATCTTPGATSTTSNTTTDAATSTPASISNDPQSGSSQSNAVSLDKSIASLFTTCLITVLLFYQTFL</sequence>
<dbReference type="GO" id="GO:0005975">
    <property type="term" value="P:carbohydrate metabolic process"/>
    <property type="evidence" value="ECO:0007669"/>
    <property type="project" value="InterPro"/>
</dbReference>
<dbReference type="PANTHER" id="PTHR10587:SF133">
    <property type="entry name" value="CHITIN DEACETYLASE 1-RELATED"/>
    <property type="match status" value="1"/>
</dbReference>
<dbReference type="GO" id="GO:0009272">
    <property type="term" value="P:fungal-type cell wall biogenesis"/>
    <property type="evidence" value="ECO:0007669"/>
    <property type="project" value="UniProtKB-ARBA"/>
</dbReference>
<feature type="chain" id="PRO_5040161432" evidence="4">
    <location>
        <begin position="20"/>
        <end position="339"/>
    </location>
</feature>
<proteinExistence type="predicted"/>
<dbReference type="PROSITE" id="PS51677">
    <property type="entry name" value="NODB"/>
    <property type="match status" value="1"/>
</dbReference>
<gene>
    <name evidence="6" type="ORF">PBRASI_LOCUS1912</name>
</gene>
<evidence type="ECO:0000259" key="5">
    <source>
        <dbReference type="PROSITE" id="PS51677"/>
    </source>
</evidence>
<evidence type="ECO:0000256" key="1">
    <source>
        <dbReference type="ARBA" id="ARBA00022723"/>
    </source>
</evidence>
<reference evidence="6" key="1">
    <citation type="submission" date="2021-06" db="EMBL/GenBank/DDBJ databases">
        <authorList>
            <person name="Kallberg Y."/>
            <person name="Tangrot J."/>
            <person name="Rosling A."/>
        </authorList>
    </citation>
    <scope>NUCLEOTIDE SEQUENCE</scope>
    <source>
        <strain evidence="6">BR232B</strain>
    </source>
</reference>
<dbReference type="GO" id="GO:0004099">
    <property type="term" value="F:chitin deacetylase activity"/>
    <property type="evidence" value="ECO:0007669"/>
    <property type="project" value="TreeGrafter"/>
</dbReference>
<dbReference type="GO" id="GO:0016020">
    <property type="term" value="C:membrane"/>
    <property type="evidence" value="ECO:0007669"/>
    <property type="project" value="TreeGrafter"/>
</dbReference>
<comment type="caution">
    <text evidence="6">The sequence shown here is derived from an EMBL/GenBank/DDBJ whole genome shotgun (WGS) entry which is preliminary data.</text>
</comment>
<dbReference type="InterPro" id="IPR050248">
    <property type="entry name" value="Polysacc_deacetylase_ArnD"/>
</dbReference>
<dbReference type="PANTHER" id="PTHR10587">
    <property type="entry name" value="GLYCOSYL TRANSFERASE-RELATED"/>
    <property type="match status" value="1"/>
</dbReference>
<evidence type="ECO:0000256" key="4">
    <source>
        <dbReference type="SAM" id="SignalP"/>
    </source>
</evidence>
<dbReference type="Pfam" id="PF01522">
    <property type="entry name" value="Polysacc_deac_1"/>
    <property type="match status" value="1"/>
</dbReference>
<dbReference type="Proteomes" id="UP000789739">
    <property type="component" value="Unassembled WGS sequence"/>
</dbReference>
<feature type="region of interest" description="Disordered" evidence="3">
    <location>
        <begin position="279"/>
        <end position="308"/>
    </location>
</feature>
<name>A0A9N8WEX9_9GLOM</name>
<dbReference type="AlphaFoldDB" id="A0A9N8WEX9"/>
<evidence type="ECO:0000313" key="6">
    <source>
        <dbReference type="EMBL" id="CAG8487455.1"/>
    </source>
</evidence>
<evidence type="ECO:0000313" key="7">
    <source>
        <dbReference type="Proteomes" id="UP000789739"/>
    </source>
</evidence>
<accession>A0A9N8WEX9</accession>
<keyword evidence="2" id="KW-0378">Hydrolase</keyword>
<feature type="signal peptide" evidence="4">
    <location>
        <begin position="1"/>
        <end position="19"/>
    </location>
</feature>
<feature type="compositionally biased region" description="Low complexity" evidence="3">
    <location>
        <begin position="279"/>
        <end position="299"/>
    </location>
</feature>
<dbReference type="Gene3D" id="3.20.20.370">
    <property type="entry name" value="Glycoside hydrolase/deacetylase"/>
    <property type="match status" value="1"/>
</dbReference>
<keyword evidence="4" id="KW-0732">Signal</keyword>
<dbReference type="InterPro" id="IPR011330">
    <property type="entry name" value="Glyco_hydro/deAcase_b/a-brl"/>
</dbReference>
<evidence type="ECO:0000256" key="3">
    <source>
        <dbReference type="SAM" id="MobiDB-lite"/>
    </source>
</evidence>
<feature type="domain" description="NodB homology" evidence="5">
    <location>
        <begin position="85"/>
        <end position="271"/>
    </location>
</feature>
<dbReference type="GO" id="GO:0046872">
    <property type="term" value="F:metal ion binding"/>
    <property type="evidence" value="ECO:0007669"/>
    <property type="project" value="UniProtKB-KW"/>
</dbReference>
<keyword evidence="1" id="KW-0479">Metal-binding</keyword>
<organism evidence="6 7">
    <name type="scientific">Paraglomus brasilianum</name>
    <dbReference type="NCBI Taxonomy" id="144538"/>
    <lineage>
        <taxon>Eukaryota</taxon>
        <taxon>Fungi</taxon>
        <taxon>Fungi incertae sedis</taxon>
        <taxon>Mucoromycota</taxon>
        <taxon>Glomeromycotina</taxon>
        <taxon>Glomeromycetes</taxon>
        <taxon>Paraglomerales</taxon>
        <taxon>Paraglomeraceae</taxon>
        <taxon>Paraglomus</taxon>
    </lineage>
</organism>
<dbReference type="OrthoDB" id="407355at2759"/>
<protein>
    <submittedName>
        <fullName evidence="6">8836_t:CDS:1</fullName>
    </submittedName>
</protein>
<dbReference type="SUPFAM" id="SSF88713">
    <property type="entry name" value="Glycoside hydrolase/deacetylase"/>
    <property type="match status" value="1"/>
</dbReference>